<dbReference type="Pfam" id="PF06441">
    <property type="entry name" value="EHN"/>
    <property type="match status" value="1"/>
</dbReference>
<evidence type="ECO:0000256" key="2">
    <source>
        <dbReference type="ARBA" id="ARBA00022797"/>
    </source>
</evidence>
<organism evidence="5 6">
    <name type="scientific">Novosphingobium bradum</name>
    <dbReference type="NCBI Taxonomy" id="1737444"/>
    <lineage>
        <taxon>Bacteria</taxon>
        <taxon>Pseudomonadati</taxon>
        <taxon>Pseudomonadota</taxon>
        <taxon>Alphaproteobacteria</taxon>
        <taxon>Sphingomonadales</taxon>
        <taxon>Sphingomonadaceae</taxon>
        <taxon>Novosphingobium</taxon>
    </lineage>
</organism>
<name>A0ABV7IL88_9SPHN</name>
<dbReference type="PANTHER" id="PTHR21661:SF35">
    <property type="entry name" value="EPOXIDE HYDROLASE"/>
    <property type="match status" value="1"/>
</dbReference>
<evidence type="ECO:0000313" key="5">
    <source>
        <dbReference type="EMBL" id="MFC3172712.1"/>
    </source>
</evidence>
<dbReference type="GO" id="GO:0016787">
    <property type="term" value="F:hydrolase activity"/>
    <property type="evidence" value="ECO:0007669"/>
    <property type="project" value="UniProtKB-KW"/>
</dbReference>
<reference evidence="6" key="1">
    <citation type="journal article" date="2019" name="Int. J. Syst. Evol. Microbiol.">
        <title>The Global Catalogue of Microorganisms (GCM) 10K type strain sequencing project: providing services to taxonomists for standard genome sequencing and annotation.</title>
        <authorList>
            <consortium name="The Broad Institute Genomics Platform"/>
            <consortium name="The Broad Institute Genome Sequencing Center for Infectious Disease"/>
            <person name="Wu L."/>
            <person name="Ma J."/>
        </authorList>
    </citation>
    <scope>NUCLEOTIDE SEQUENCE [LARGE SCALE GENOMIC DNA]</scope>
    <source>
        <strain evidence="6">KCTC 42984</strain>
    </source>
</reference>
<sequence>MIDVEPARIAVDEAVLARIARRVADAEIGYAPDDDAGWAYGMDAAWLADLRDHWRDHYDWRAAEAAFNAQPQYRCTIDGVAIHFFRWQAPGGGGYPLLLTHGWPGSPLEFLVAGPLLAAQGHDVIVPSLPGYGFSGRPPRPIGPARIAAMWRRLMVEGLGFTRFGAQGGDWGSSVTRYLARDHADVVGAIHLNMLPLSPEAEPTPAVLEWRQRMGGLAGLESGYSHMHATKPQTIGLALADSPLGFAGWIIEKCRAWSDCGGEVERVFSKDALITNAMTYLATGNVQAGIWLYHGLVKDGDAFAAGPIRVPTGMAEFPAEFIPPAPREAAEAEVNLVRWTKMARGGHFPAWEQPADFAAEVGSFFAEWR</sequence>
<keyword evidence="6" id="KW-1185">Reference proteome</keyword>
<evidence type="ECO:0000256" key="1">
    <source>
        <dbReference type="ARBA" id="ARBA00010088"/>
    </source>
</evidence>
<accession>A0ABV7IL88</accession>
<proteinExistence type="inferred from homology"/>
<keyword evidence="3 5" id="KW-0378">Hydrolase</keyword>
<comment type="caution">
    <text evidence="5">The sequence shown here is derived from an EMBL/GenBank/DDBJ whole genome shotgun (WGS) entry which is preliminary data.</text>
</comment>
<evidence type="ECO:0000313" key="6">
    <source>
        <dbReference type="Proteomes" id="UP001595604"/>
    </source>
</evidence>
<dbReference type="PRINTS" id="PR00412">
    <property type="entry name" value="EPOXHYDRLASE"/>
</dbReference>
<dbReference type="InterPro" id="IPR016292">
    <property type="entry name" value="Epoxide_hydrolase"/>
</dbReference>
<dbReference type="Gene3D" id="3.40.50.1820">
    <property type="entry name" value="alpha/beta hydrolase"/>
    <property type="match status" value="1"/>
</dbReference>
<dbReference type="EMBL" id="JBHRTQ010000001">
    <property type="protein sequence ID" value="MFC3172712.1"/>
    <property type="molecule type" value="Genomic_DNA"/>
</dbReference>
<protein>
    <submittedName>
        <fullName evidence="5">Epoxide hydrolase family protein</fullName>
        <ecNumber evidence="5">3.-.-.-</ecNumber>
    </submittedName>
</protein>
<dbReference type="PIRSF" id="PIRSF001112">
    <property type="entry name" value="Epoxide_hydrolase"/>
    <property type="match status" value="1"/>
</dbReference>
<evidence type="ECO:0000259" key="4">
    <source>
        <dbReference type="Pfam" id="PF06441"/>
    </source>
</evidence>
<dbReference type="Proteomes" id="UP001595604">
    <property type="component" value="Unassembled WGS sequence"/>
</dbReference>
<dbReference type="InterPro" id="IPR029058">
    <property type="entry name" value="AB_hydrolase_fold"/>
</dbReference>
<dbReference type="EC" id="3.-.-.-" evidence="5"/>
<keyword evidence="2" id="KW-0058">Aromatic hydrocarbons catabolism</keyword>
<feature type="domain" description="Epoxide hydrolase N-terminal" evidence="4">
    <location>
        <begin position="4"/>
        <end position="110"/>
    </location>
</feature>
<dbReference type="SUPFAM" id="SSF53474">
    <property type="entry name" value="alpha/beta-Hydrolases"/>
    <property type="match status" value="1"/>
</dbReference>
<comment type="similarity">
    <text evidence="1">Belongs to the peptidase S33 family.</text>
</comment>
<dbReference type="PANTHER" id="PTHR21661">
    <property type="entry name" value="EPOXIDE HYDROLASE 1-RELATED"/>
    <property type="match status" value="1"/>
</dbReference>
<evidence type="ECO:0000256" key="3">
    <source>
        <dbReference type="ARBA" id="ARBA00022801"/>
    </source>
</evidence>
<dbReference type="RefSeq" id="WP_379508109.1">
    <property type="nucleotide sequence ID" value="NZ_JBHRTQ010000001.1"/>
</dbReference>
<gene>
    <name evidence="5" type="ORF">ACFOD9_00455</name>
</gene>
<dbReference type="InterPro" id="IPR000639">
    <property type="entry name" value="Epox_hydrolase-like"/>
</dbReference>
<dbReference type="InterPro" id="IPR010497">
    <property type="entry name" value="Epoxide_hydro_N"/>
</dbReference>